<organism evidence="3 4">
    <name type="scientific">Heterobasidion irregulare (strain TC 32-1)</name>
    <dbReference type="NCBI Taxonomy" id="747525"/>
    <lineage>
        <taxon>Eukaryota</taxon>
        <taxon>Fungi</taxon>
        <taxon>Dikarya</taxon>
        <taxon>Basidiomycota</taxon>
        <taxon>Agaricomycotina</taxon>
        <taxon>Agaricomycetes</taxon>
        <taxon>Russulales</taxon>
        <taxon>Bondarzewiaceae</taxon>
        <taxon>Heterobasidion</taxon>
        <taxon>Heterobasidion annosum species complex</taxon>
    </lineage>
</organism>
<feature type="region of interest" description="Disordered" evidence="1">
    <location>
        <begin position="615"/>
        <end position="636"/>
    </location>
</feature>
<reference evidence="3 4" key="1">
    <citation type="journal article" date="2012" name="New Phytol.">
        <title>Insight into trade-off between wood decay and parasitism from the genome of a fungal forest pathogen.</title>
        <authorList>
            <person name="Olson A."/>
            <person name="Aerts A."/>
            <person name="Asiegbu F."/>
            <person name="Belbahri L."/>
            <person name="Bouzid O."/>
            <person name="Broberg A."/>
            <person name="Canback B."/>
            <person name="Coutinho P.M."/>
            <person name="Cullen D."/>
            <person name="Dalman K."/>
            <person name="Deflorio G."/>
            <person name="van Diepen L.T."/>
            <person name="Dunand C."/>
            <person name="Duplessis S."/>
            <person name="Durling M."/>
            <person name="Gonthier P."/>
            <person name="Grimwood J."/>
            <person name="Fossdal C.G."/>
            <person name="Hansson D."/>
            <person name="Henrissat B."/>
            <person name="Hietala A."/>
            <person name="Himmelstrand K."/>
            <person name="Hoffmeister D."/>
            <person name="Hogberg N."/>
            <person name="James T.Y."/>
            <person name="Karlsson M."/>
            <person name="Kohler A."/>
            <person name="Kues U."/>
            <person name="Lee Y.H."/>
            <person name="Lin Y.C."/>
            <person name="Lind M."/>
            <person name="Lindquist E."/>
            <person name="Lombard V."/>
            <person name="Lucas S."/>
            <person name="Lunden K."/>
            <person name="Morin E."/>
            <person name="Murat C."/>
            <person name="Park J."/>
            <person name="Raffaello T."/>
            <person name="Rouze P."/>
            <person name="Salamov A."/>
            <person name="Schmutz J."/>
            <person name="Solheim H."/>
            <person name="Stahlberg J."/>
            <person name="Velez H."/>
            <person name="de Vries R.P."/>
            <person name="Wiebenga A."/>
            <person name="Woodward S."/>
            <person name="Yakovlev I."/>
            <person name="Garbelotto M."/>
            <person name="Martin F."/>
            <person name="Grigoriev I.V."/>
            <person name="Stenlid J."/>
        </authorList>
    </citation>
    <scope>NUCLEOTIDE SEQUENCE [LARGE SCALE GENOMIC DNA]</scope>
    <source>
        <strain evidence="3 4">TC 32-1</strain>
    </source>
</reference>
<gene>
    <name evidence="3" type="ORF">HETIRDRAFT_420747</name>
</gene>
<dbReference type="Proteomes" id="UP000030671">
    <property type="component" value="Unassembled WGS sequence"/>
</dbReference>
<dbReference type="InterPro" id="IPR021967">
    <property type="entry name" value="Nup98_C"/>
</dbReference>
<protein>
    <recommendedName>
        <fullName evidence="2">Nuclear pore complex protein NUP96 C-terminal domain-containing protein</fullName>
    </recommendedName>
</protein>
<feature type="domain" description="Nuclear pore complex protein NUP96 C-terminal" evidence="2">
    <location>
        <begin position="397"/>
        <end position="714"/>
    </location>
</feature>
<feature type="compositionally biased region" description="Acidic residues" evidence="1">
    <location>
        <begin position="38"/>
        <end position="47"/>
    </location>
</feature>
<dbReference type="RefSeq" id="XP_009549953.1">
    <property type="nucleotide sequence ID" value="XM_009551658.1"/>
</dbReference>
<evidence type="ECO:0000313" key="3">
    <source>
        <dbReference type="EMBL" id="ETW77939.1"/>
    </source>
</evidence>
<dbReference type="InParanoid" id="W4JWV6"/>
<dbReference type="STRING" id="747525.W4JWV6"/>
<dbReference type="KEGG" id="hir:HETIRDRAFT_420747"/>
<proteinExistence type="predicted"/>
<evidence type="ECO:0000313" key="4">
    <source>
        <dbReference type="Proteomes" id="UP000030671"/>
    </source>
</evidence>
<accession>W4JWV6</accession>
<dbReference type="HOGENOM" id="CLU_007424_0_0_1"/>
<dbReference type="OrthoDB" id="3797628at2759"/>
<dbReference type="Gene3D" id="1.25.40.690">
    <property type="match status" value="1"/>
</dbReference>
<feature type="region of interest" description="Disordered" evidence="1">
    <location>
        <begin position="1"/>
        <end position="124"/>
    </location>
</feature>
<dbReference type="GeneID" id="20673672"/>
<dbReference type="Pfam" id="PF12110">
    <property type="entry name" value="Nup96"/>
    <property type="match status" value="1"/>
</dbReference>
<evidence type="ECO:0000259" key="2">
    <source>
        <dbReference type="Pfam" id="PF12110"/>
    </source>
</evidence>
<dbReference type="AlphaFoldDB" id="W4JWV6"/>
<keyword evidence="4" id="KW-1185">Reference proteome</keyword>
<evidence type="ECO:0000256" key="1">
    <source>
        <dbReference type="SAM" id="MobiDB-lite"/>
    </source>
</evidence>
<sequence length="893" mass="99141">MARFTALASDTSDDETYQQPARPVPNSTPIPRANDAPYQDEDADISDSDSSRMDEDELTSKPLPHPQRKRRDKNALVEGEDGEFYHAHELDEDEGENDASSSSSSESSPRHTRRPGPTSVPWAQQVGVDPNRMHVMQASLFRVPEEEQALKHALPEKHGQLHLMMSNTLNRKHSRDSEGDGLRVVAQERASFAYDIETVPYRPSRKYARVESSASVVSGNDSSMVDAGLAFGRSFRVGWGPGATLVYSGQLCAPSSTSTATANSSMLTKARAQFSTYENDSSSMYSKLLSHHLTNTLITPDADGVPFANPASDLNFASFTSLFSSTDRSFEALLFRLGHTLFDDIDLHLRDNVTVDIREYTHAIRRKSALSSWLEEAVASSVDQELKNNSSDTPVGAAFSLLTGHQVEKACEAAMGSSNLKLATLISQAGGDAEFQEDLRAQLQIWREERIDVHIDDSVRKVYALLAGIVDVLEGSNGAGIEHCSDLSLTEGLDWKRVFGLHLWYAQPMHVPIAEVFRSYEQHWRHTPDRVAPPKPWYAENPSQGDTLWQLPEDANPPDALYSLLRLYADPACSLSKICSPFSFGPSPVDYSLPWHLYILFSRCMRIRDFADRDDPGFRRDETEESQNEDERVEGHSPSADLLASSYALQLEQAGLIQEAVFVLLHIEGSAGREKAIKDLLGRSAPNLDDWMTRGIVGSLKIPLSWVNEAKAMHALDNGEVYDAYRLYLQAGLYDTAHELAVLELAPEAVIRDDLTLLKTLFERIVGHAVDSWHVRGQAFLDYVDVRTRVPILQAEISDPELAPDASQVAELDELTRKIPKLINILSDAFHDRSNPQHNVALSVMIKGLMHELDSVQPLAISQVRSMPVNEATKLHHIHSAAYAGFLKTIQVA</sequence>
<dbReference type="eggNOG" id="KOG0845">
    <property type="taxonomic scope" value="Eukaryota"/>
</dbReference>
<dbReference type="EMBL" id="KI925462">
    <property type="protein sequence ID" value="ETW77939.1"/>
    <property type="molecule type" value="Genomic_DNA"/>
</dbReference>
<name>W4JWV6_HETIT</name>